<sequence length="281" mass="31979">MDKLFRIGDFCFRLQYPEEITPPPNFLIFETETGEPEYTYTIRIAEDFLPPEDKILVNRADLVVFQTETGESRLLGVKGMPGFYALYRELAPHRAEVLLAPDRLRGLNIDPVFTSLLALERRMVQRGSMVLHCAYMQYQDEAILFSAPSETGKTTQANLWGKYRGGRTINGDRALLSELNGRWTARGWPVCGTSEICNNQDTPIRAIVMLSQSKENTVRLLKPHEAFMLLYGQITVNRWDRASTAQTLDRMESLLAQVPVYQLACNISEDAVRCLETALYT</sequence>
<proteinExistence type="predicted"/>
<keyword evidence="2" id="KW-1185">Reference proteome</keyword>
<organism evidence="1 2">
    <name type="scientific">Anaeromassilibacillus senegalensis</name>
    <dbReference type="NCBI Taxonomy" id="1673717"/>
    <lineage>
        <taxon>Bacteria</taxon>
        <taxon>Bacillati</taxon>
        <taxon>Bacillota</taxon>
        <taxon>Clostridia</taxon>
        <taxon>Eubacteriales</taxon>
        <taxon>Acutalibacteraceae</taxon>
        <taxon>Anaeromassilibacillus</taxon>
    </lineage>
</organism>
<accession>A0ABS9CLU6</accession>
<dbReference type="RefSeq" id="WP_235323123.1">
    <property type="nucleotide sequence ID" value="NZ_JAFBIT010000001.1"/>
</dbReference>
<name>A0ABS9CLU6_9FIRM</name>
<dbReference type="Proteomes" id="UP001299220">
    <property type="component" value="Unassembled WGS sequence"/>
</dbReference>
<dbReference type="EMBL" id="JAFBIT010000001">
    <property type="protein sequence ID" value="MCF2652104.1"/>
    <property type="molecule type" value="Genomic_DNA"/>
</dbReference>
<protein>
    <recommendedName>
        <fullName evidence="3">SynChlorMet cassette protein ScmC</fullName>
    </recommendedName>
</protein>
<evidence type="ECO:0008006" key="3">
    <source>
        <dbReference type="Google" id="ProtNLM"/>
    </source>
</evidence>
<evidence type="ECO:0000313" key="1">
    <source>
        <dbReference type="EMBL" id="MCF2652104.1"/>
    </source>
</evidence>
<gene>
    <name evidence="1" type="ORF">JQM67_05765</name>
</gene>
<evidence type="ECO:0000313" key="2">
    <source>
        <dbReference type="Proteomes" id="UP001299220"/>
    </source>
</evidence>
<comment type="caution">
    <text evidence="1">The sequence shown here is derived from an EMBL/GenBank/DDBJ whole genome shotgun (WGS) entry which is preliminary data.</text>
</comment>
<dbReference type="SUPFAM" id="SSF53795">
    <property type="entry name" value="PEP carboxykinase-like"/>
    <property type="match status" value="1"/>
</dbReference>
<reference evidence="1 2" key="1">
    <citation type="submission" date="2020-12" db="EMBL/GenBank/DDBJ databases">
        <title>Whole genome sequences of gut porcine anaerobes.</title>
        <authorList>
            <person name="Kubasova T."/>
            <person name="Jahodarova E."/>
            <person name="Rychlik I."/>
        </authorList>
    </citation>
    <scope>NUCLEOTIDE SEQUENCE [LARGE SCALE GENOMIC DNA]</scope>
    <source>
        <strain evidence="1 2">An867</strain>
    </source>
</reference>